<reference evidence="3" key="1">
    <citation type="submission" date="2016-10" db="EMBL/GenBank/DDBJ databases">
        <authorList>
            <person name="Varghese N."/>
            <person name="Submissions S."/>
        </authorList>
    </citation>
    <scope>NUCLEOTIDE SEQUENCE [LARGE SCALE GENOMIC DNA]</scope>
    <source>
        <strain evidence="3">ATCC 25963</strain>
    </source>
</reference>
<name>A0A1I1THJ6_9BACT</name>
<accession>A0A1I1THJ6</accession>
<dbReference type="AlphaFoldDB" id="A0A1I1THJ6"/>
<dbReference type="EMBL" id="FOMX01000002">
    <property type="protein sequence ID" value="SFD58029.1"/>
    <property type="molecule type" value="Genomic_DNA"/>
</dbReference>
<keyword evidence="3" id="KW-1185">Reference proteome</keyword>
<gene>
    <name evidence="2" type="ORF">SAMN02745121_00712</name>
</gene>
<evidence type="ECO:0000313" key="2">
    <source>
        <dbReference type="EMBL" id="SFD58029.1"/>
    </source>
</evidence>
<evidence type="ECO:0000256" key="1">
    <source>
        <dbReference type="SAM" id="SignalP"/>
    </source>
</evidence>
<feature type="chain" id="PRO_5011543414" evidence="1">
    <location>
        <begin position="30"/>
        <end position="279"/>
    </location>
</feature>
<dbReference type="STRING" id="54.SAMN02745121_00712"/>
<dbReference type="OrthoDB" id="5508226at2"/>
<proteinExistence type="predicted"/>
<dbReference type="Pfam" id="PF12974">
    <property type="entry name" value="Phosphonate-bd"/>
    <property type="match status" value="1"/>
</dbReference>
<evidence type="ECO:0000313" key="3">
    <source>
        <dbReference type="Proteomes" id="UP000199400"/>
    </source>
</evidence>
<keyword evidence="1" id="KW-0732">Signal</keyword>
<feature type="signal peptide" evidence="1">
    <location>
        <begin position="1"/>
        <end position="29"/>
    </location>
</feature>
<dbReference type="Proteomes" id="UP000199400">
    <property type="component" value="Unassembled WGS sequence"/>
</dbReference>
<sequence length="279" mass="28777">MPVSRRLASIALAAACCAALGTATQTARAGDGTVNVLVVKEHGVGSAAQAQPLIDKLIAVVAKQNGWTASAGKYLTSREAAETQIHSVDPHYGILSLAAFLALGPKHKLDVIGQAEVAQAGGRQYHIISKNQADLAGCKGKTLASDHADDRKFIDKVVAGGKFSLGDFTLVETKRPVQTLKKVTSGEAECALVDDAQLGELAKIEGGAAVKSIWASDKLPPMVVVAFPSAPAAERKAFQSSLGKICAGDGKATCREAGLSAFKSASAADYASVMSAYDK</sequence>
<protein>
    <submittedName>
        <fullName evidence="2">ABC transporter, phosphonate, substrate-binding protein</fullName>
    </submittedName>
</protein>
<organism evidence="2 3">
    <name type="scientific">Nannocystis exedens</name>
    <dbReference type="NCBI Taxonomy" id="54"/>
    <lineage>
        <taxon>Bacteria</taxon>
        <taxon>Pseudomonadati</taxon>
        <taxon>Myxococcota</taxon>
        <taxon>Polyangia</taxon>
        <taxon>Nannocystales</taxon>
        <taxon>Nannocystaceae</taxon>
        <taxon>Nannocystis</taxon>
    </lineage>
</organism>